<dbReference type="GO" id="GO:0008270">
    <property type="term" value="F:zinc ion binding"/>
    <property type="evidence" value="ECO:0007669"/>
    <property type="project" value="UniProtKB-KW"/>
</dbReference>
<organism evidence="12 13">
    <name type="scientific">Zalerion maritima</name>
    <dbReference type="NCBI Taxonomy" id="339359"/>
    <lineage>
        <taxon>Eukaryota</taxon>
        <taxon>Fungi</taxon>
        <taxon>Dikarya</taxon>
        <taxon>Ascomycota</taxon>
        <taxon>Pezizomycotina</taxon>
        <taxon>Sordariomycetes</taxon>
        <taxon>Lulworthiomycetidae</taxon>
        <taxon>Lulworthiales</taxon>
        <taxon>Lulworthiaceae</taxon>
        <taxon>Zalerion</taxon>
    </lineage>
</organism>
<dbReference type="Pfam" id="PF15906">
    <property type="entry name" value="zf-NOSIP"/>
    <property type="match status" value="1"/>
</dbReference>
<feature type="region of interest" description="Disordered" evidence="10">
    <location>
        <begin position="144"/>
        <end position="173"/>
    </location>
</feature>
<evidence type="ECO:0000256" key="9">
    <source>
        <dbReference type="SAM" id="Coils"/>
    </source>
</evidence>
<dbReference type="InterPro" id="IPR017907">
    <property type="entry name" value="Znf_RING_CS"/>
</dbReference>
<dbReference type="PANTHER" id="PTHR13063">
    <property type="entry name" value="ENOS INTERACTING PROTEIN"/>
    <property type="match status" value="1"/>
</dbReference>
<keyword evidence="3" id="KW-0479">Metal-binding</keyword>
<dbReference type="SMART" id="SM00184">
    <property type="entry name" value="RING"/>
    <property type="match status" value="1"/>
</dbReference>
<evidence type="ECO:0000256" key="10">
    <source>
        <dbReference type="SAM" id="MobiDB-lite"/>
    </source>
</evidence>
<dbReference type="InterPro" id="IPR016818">
    <property type="entry name" value="NOSIP"/>
</dbReference>
<evidence type="ECO:0000313" key="12">
    <source>
        <dbReference type="EMBL" id="KAJ2897984.1"/>
    </source>
</evidence>
<evidence type="ECO:0000313" key="13">
    <source>
        <dbReference type="Proteomes" id="UP001201980"/>
    </source>
</evidence>
<comment type="subcellular location">
    <subcellularLocation>
        <location evidence="1 7">Nucleus</location>
    </subcellularLocation>
</comment>
<evidence type="ECO:0000256" key="7">
    <source>
        <dbReference type="PIRNR" id="PIRNR023577"/>
    </source>
</evidence>
<dbReference type="Gene3D" id="3.30.40.10">
    <property type="entry name" value="Zinc/RING finger domain, C3HC4 (zinc finger)"/>
    <property type="match status" value="2"/>
</dbReference>
<keyword evidence="5" id="KW-0862">Zinc</keyword>
<dbReference type="PIRSF" id="PIRSF023577">
    <property type="entry name" value="ENOS_interacting"/>
    <property type="match status" value="1"/>
</dbReference>
<evidence type="ECO:0000256" key="6">
    <source>
        <dbReference type="ARBA" id="ARBA00023242"/>
    </source>
</evidence>
<dbReference type="PROSITE" id="PS00518">
    <property type="entry name" value="ZF_RING_1"/>
    <property type="match status" value="1"/>
</dbReference>
<dbReference type="InterPro" id="IPR027370">
    <property type="entry name" value="Znf-RING_euk"/>
</dbReference>
<gene>
    <name evidence="12" type="ORF">MKZ38_004252</name>
</gene>
<dbReference type="PANTHER" id="PTHR13063:SF10">
    <property type="entry name" value="NITRIC OXIDE SYNTHASE-INTERACTING PROTEIN"/>
    <property type="match status" value="1"/>
</dbReference>
<feature type="compositionally biased region" description="Basic and acidic residues" evidence="10">
    <location>
        <begin position="154"/>
        <end position="173"/>
    </location>
</feature>
<feature type="region of interest" description="Disordered" evidence="10">
    <location>
        <begin position="338"/>
        <end position="379"/>
    </location>
</feature>
<keyword evidence="13" id="KW-1185">Reference proteome</keyword>
<feature type="compositionally biased region" description="Low complexity" evidence="10">
    <location>
        <begin position="144"/>
        <end position="153"/>
    </location>
</feature>
<keyword evidence="9" id="KW-0175">Coiled coil</keyword>
<dbReference type="Proteomes" id="UP001201980">
    <property type="component" value="Unassembled WGS sequence"/>
</dbReference>
<keyword evidence="6 7" id="KW-0539">Nucleus</keyword>
<feature type="domain" description="RING-type" evidence="11">
    <location>
        <begin position="273"/>
        <end position="329"/>
    </location>
</feature>
<evidence type="ECO:0000256" key="5">
    <source>
        <dbReference type="ARBA" id="ARBA00022833"/>
    </source>
</evidence>
<evidence type="ECO:0000256" key="2">
    <source>
        <dbReference type="ARBA" id="ARBA00008126"/>
    </source>
</evidence>
<feature type="coiled-coil region" evidence="9">
    <location>
        <begin position="85"/>
        <end position="127"/>
    </location>
</feature>
<dbReference type="FunFam" id="3.30.40.10:FF:000673">
    <property type="entry name" value="RING finger domain protein, putative"/>
    <property type="match status" value="1"/>
</dbReference>
<proteinExistence type="inferred from homology"/>
<dbReference type="Pfam" id="PF13445">
    <property type="entry name" value="zf-RING_UBOX"/>
    <property type="match status" value="1"/>
</dbReference>
<feature type="compositionally biased region" description="Basic and acidic residues" evidence="10">
    <location>
        <begin position="338"/>
        <end position="349"/>
    </location>
</feature>
<evidence type="ECO:0000256" key="8">
    <source>
        <dbReference type="PROSITE-ProRule" id="PRU00175"/>
    </source>
</evidence>
<comment type="similarity">
    <text evidence="2 7">Belongs to the NOSIP family.</text>
</comment>
<evidence type="ECO:0000256" key="1">
    <source>
        <dbReference type="ARBA" id="ARBA00004123"/>
    </source>
</evidence>
<dbReference type="InterPro" id="IPR013083">
    <property type="entry name" value="Znf_RING/FYVE/PHD"/>
</dbReference>
<protein>
    <recommendedName>
        <fullName evidence="11">RING-type domain-containing protein</fullName>
    </recommendedName>
</protein>
<dbReference type="EMBL" id="JAKWBI020000249">
    <property type="protein sequence ID" value="KAJ2897984.1"/>
    <property type="molecule type" value="Genomic_DNA"/>
</dbReference>
<dbReference type="InterPro" id="IPR031790">
    <property type="entry name" value="Znf-NOSIP"/>
</dbReference>
<dbReference type="PROSITE" id="PS50089">
    <property type="entry name" value="ZF_RING_2"/>
    <property type="match status" value="1"/>
</dbReference>
<evidence type="ECO:0000259" key="11">
    <source>
        <dbReference type="PROSITE" id="PS50089"/>
    </source>
</evidence>
<dbReference type="AlphaFoldDB" id="A0AAD5RMV7"/>
<evidence type="ECO:0000256" key="3">
    <source>
        <dbReference type="ARBA" id="ARBA00022723"/>
    </source>
</evidence>
<dbReference type="SUPFAM" id="SSF57850">
    <property type="entry name" value="RING/U-box"/>
    <property type="match status" value="2"/>
</dbReference>
<evidence type="ECO:0000256" key="4">
    <source>
        <dbReference type="ARBA" id="ARBA00022771"/>
    </source>
</evidence>
<dbReference type="GO" id="GO:0061630">
    <property type="term" value="F:ubiquitin protein ligase activity"/>
    <property type="evidence" value="ECO:0007669"/>
    <property type="project" value="InterPro"/>
</dbReference>
<comment type="caution">
    <text evidence="12">The sequence shown here is derived from an EMBL/GenBank/DDBJ whole genome shotgun (WGS) entry which is preliminary data.</text>
</comment>
<reference evidence="12" key="1">
    <citation type="submission" date="2022-07" db="EMBL/GenBank/DDBJ databases">
        <title>Draft genome sequence of Zalerion maritima ATCC 34329, a (micro)plastics degrading marine fungus.</title>
        <authorList>
            <person name="Paco A."/>
            <person name="Goncalves M.F.M."/>
            <person name="Rocha-Santos T.A.P."/>
            <person name="Alves A."/>
        </authorList>
    </citation>
    <scope>NUCLEOTIDE SEQUENCE</scope>
    <source>
        <strain evidence="12">ATCC 34329</strain>
    </source>
</reference>
<sequence length="379" mass="42213">MAPVRGPTISRAFAATFLAGVHANDCANTSRPVFTNWERSKAKSDWSASTARLNRESFLSFASCSLCLEPARDPVSCPQGDIFCRECALSNILSQKKEIKRLERLTEQEAKDRAEEQDRKDAEARERAILEFERTQQGLDVKASLRAAAATSSSEKDGNKATEERAEKGEKRKFELDDEELLRIALEDRTKARKTLDDEEASKPSLPSFWVPTITPTSNTKDTLYDVKKKTKSHPICPASQENEPHRYSLHTLVDVKFAEETDSATKQKQRICPACRKLLSNSSKAVMAKPCGHVVCKSCVDKFIRPSGKVDVHDPDHDPNAVRCYVCDEDITERNAKEGRSKNRDKIRPGLVDLRSEGTGYSASGSNKVQKSGVGFQC</sequence>
<feature type="compositionally biased region" description="Polar residues" evidence="10">
    <location>
        <begin position="360"/>
        <end position="371"/>
    </location>
</feature>
<keyword evidence="4 8" id="KW-0863">Zinc-finger</keyword>
<dbReference type="GO" id="GO:0005634">
    <property type="term" value="C:nucleus"/>
    <property type="evidence" value="ECO:0007669"/>
    <property type="project" value="UniProtKB-SubCell"/>
</dbReference>
<dbReference type="InterPro" id="IPR001841">
    <property type="entry name" value="Znf_RING"/>
</dbReference>
<accession>A0AAD5RMV7</accession>
<name>A0AAD5RMV7_9PEZI</name>